<dbReference type="RefSeq" id="WP_163180818.1">
    <property type="nucleotide sequence ID" value="NZ_JAAIWM010000006.1"/>
</dbReference>
<evidence type="ECO:0000256" key="11">
    <source>
        <dbReference type="ARBA" id="ARBA00023125"/>
    </source>
</evidence>
<keyword evidence="18" id="KW-1185">Reference proteome</keyword>
<evidence type="ECO:0000256" key="15">
    <source>
        <dbReference type="RuleBase" id="RU365096"/>
    </source>
</evidence>
<keyword evidence="5" id="KW-0004">4Fe-4S</keyword>
<keyword evidence="12" id="KW-0234">DNA repair</keyword>
<evidence type="ECO:0000256" key="14">
    <source>
        <dbReference type="ARBA" id="ARBA00058550"/>
    </source>
</evidence>
<comment type="cofactor">
    <cofactor evidence="15">
        <name>[4Fe-4S] cluster</name>
        <dbReference type="ChEBI" id="CHEBI:49883"/>
    </cofactor>
    <text evidence="15">Binds 1 [4Fe-4S] cluster.</text>
</comment>
<dbReference type="Proteomes" id="UP000481043">
    <property type="component" value="Unassembled WGS sequence"/>
</dbReference>
<evidence type="ECO:0000256" key="1">
    <source>
        <dbReference type="ARBA" id="ARBA00000843"/>
    </source>
</evidence>
<dbReference type="GO" id="GO:0032357">
    <property type="term" value="F:oxidized purine DNA binding"/>
    <property type="evidence" value="ECO:0007669"/>
    <property type="project" value="TreeGrafter"/>
</dbReference>
<keyword evidence="10" id="KW-0411">Iron-sulfur</keyword>
<dbReference type="Gene3D" id="1.10.1670.10">
    <property type="entry name" value="Helix-hairpin-Helix base-excision DNA repair enzymes (C-terminal)"/>
    <property type="match status" value="1"/>
</dbReference>
<dbReference type="InterPro" id="IPR000445">
    <property type="entry name" value="HhH_motif"/>
</dbReference>
<evidence type="ECO:0000256" key="2">
    <source>
        <dbReference type="ARBA" id="ARBA00008343"/>
    </source>
</evidence>
<evidence type="ECO:0000259" key="16">
    <source>
        <dbReference type="SMART" id="SM00478"/>
    </source>
</evidence>
<dbReference type="InterPro" id="IPR003651">
    <property type="entry name" value="Endonuclease3_FeS-loop_motif"/>
</dbReference>
<dbReference type="InterPro" id="IPR023170">
    <property type="entry name" value="HhH_base_excis_C"/>
</dbReference>
<dbReference type="GO" id="GO:0051539">
    <property type="term" value="F:4 iron, 4 sulfur cluster binding"/>
    <property type="evidence" value="ECO:0007669"/>
    <property type="project" value="UniProtKB-UniRule"/>
</dbReference>
<dbReference type="InterPro" id="IPR011257">
    <property type="entry name" value="DNA_glycosylase"/>
</dbReference>
<evidence type="ECO:0000256" key="6">
    <source>
        <dbReference type="ARBA" id="ARBA00022723"/>
    </source>
</evidence>
<evidence type="ECO:0000313" key="17">
    <source>
        <dbReference type="EMBL" id="NEY73351.1"/>
    </source>
</evidence>
<dbReference type="FunFam" id="1.10.1670.10:FF:000002">
    <property type="entry name" value="Adenine DNA glycosylase"/>
    <property type="match status" value="1"/>
</dbReference>
<comment type="caution">
    <text evidence="17">The sequence shown here is derived from an EMBL/GenBank/DDBJ whole genome shotgun (WGS) entry which is preliminary data.</text>
</comment>
<feature type="domain" description="HhH-GPD" evidence="16">
    <location>
        <begin position="47"/>
        <end position="198"/>
    </location>
</feature>
<dbReference type="InterPro" id="IPR029119">
    <property type="entry name" value="MutY_C"/>
</dbReference>
<dbReference type="CDD" id="cd03431">
    <property type="entry name" value="NUDIX_DNA_Glycosylase_C-MutY"/>
    <property type="match status" value="1"/>
</dbReference>
<dbReference type="GO" id="GO:0000701">
    <property type="term" value="F:purine-specific mismatch base pair DNA N-glycosylase activity"/>
    <property type="evidence" value="ECO:0007669"/>
    <property type="project" value="UniProtKB-EC"/>
</dbReference>
<dbReference type="InterPro" id="IPR015797">
    <property type="entry name" value="NUDIX_hydrolase-like_dom_sf"/>
</dbReference>
<evidence type="ECO:0000256" key="12">
    <source>
        <dbReference type="ARBA" id="ARBA00023204"/>
    </source>
</evidence>
<evidence type="ECO:0000256" key="7">
    <source>
        <dbReference type="ARBA" id="ARBA00022763"/>
    </source>
</evidence>
<comment type="function">
    <text evidence="14">Base excision repair (BER) glycosylase that initiates repair of A:oxoG to C:G by removing the inappropriately paired adenine base from the DNA backbone, generating an abasic site product. 8-oxoguanine (oxoG) is a genotoxic DNA lesion resulting from oxidation of guanine; this residue is misread by replicative DNA polymerases, that insert adenine instead of cytosine opposite the oxidized damaged base. Shows a powerful dicrimination of A versus C, since it does not cleave cytosine in oxoG:C pairs. May also be able to remove adenine from A:G mispairs, although this activity may not be physiologically relevant.</text>
</comment>
<reference evidence="17 18" key="1">
    <citation type="submission" date="2020-02" db="EMBL/GenBank/DDBJ databases">
        <title>Bacillus aquiflavi sp. nov., isolated from yellow water of strong flavor Chinese baijiu in Yibin region of China.</title>
        <authorList>
            <person name="Xie J."/>
        </authorList>
    </citation>
    <scope>NUCLEOTIDE SEQUENCE [LARGE SCALE GENOMIC DNA]</scope>
    <source>
        <strain evidence="17 18">SA4</strain>
    </source>
</reference>
<evidence type="ECO:0000256" key="9">
    <source>
        <dbReference type="ARBA" id="ARBA00023004"/>
    </source>
</evidence>
<dbReference type="Pfam" id="PF00730">
    <property type="entry name" value="HhH-GPD"/>
    <property type="match status" value="1"/>
</dbReference>
<comment type="similarity">
    <text evidence="2 15">Belongs to the Nth/MutY family.</text>
</comment>
<evidence type="ECO:0000256" key="10">
    <source>
        <dbReference type="ARBA" id="ARBA00023014"/>
    </source>
</evidence>
<sequence length="369" mass="42319">MKELTYIEDFLIQQFQDDLINWFEKEQRDLPWRADQDPYKVWVSEIMLQQTRVDTVIPYFNNFIAQFPSIEALAHADEEKVLKAWEGLGYYSRVRNLQSAVKEVHESYGGIVPNTPSEISKLKGIGPYTTGSILSIAYGIPEPAVDGNVMRVLSRILSIWDDIAKPKTRKVFEVIIREIISKENPSFFNQGLMELGAIVCTPTSPSCLLCPVREHCKSYMEGTQAELPVKTKKNSTKEVPIVVGVLVTNDNKILIHKRPDSGLLARLWEFPNVEVLTDVKTPKVVLQEFIKDSYHTTAHIEELLGAFQHVFSHLTWNMTVYEGRIENEITENERVKLVSIEELSQYAFSVSHQKIWKQFQEKMGSQLLS</sequence>
<dbReference type="FunFam" id="1.10.340.30:FF:000010">
    <property type="entry name" value="Adenine DNA glycosylase"/>
    <property type="match status" value="1"/>
</dbReference>
<evidence type="ECO:0000313" key="18">
    <source>
        <dbReference type="Proteomes" id="UP000481043"/>
    </source>
</evidence>
<keyword evidence="8" id="KW-0378">Hydrolase</keyword>
<dbReference type="GO" id="GO:0006298">
    <property type="term" value="P:mismatch repair"/>
    <property type="evidence" value="ECO:0007669"/>
    <property type="project" value="TreeGrafter"/>
</dbReference>
<dbReference type="SUPFAM" id="SSF48150">
    <property type="entry name" value="DNA-glycosylase"/>
    <property type="match status" value="1"/>
</dbReference>
<dbReference type="Pfam" id="PF00633">
    <property type="entry name" value="HHH"/>
    <property type="match status" value="1"/>
</dbReference>
<dbReference type="AlphaFoldDB" id="A0A6M0QAF4"/>
<dbReference type="Gene3D" id="3.90.79.10">
    <property type="entry name" value="Nucleoside Triphosphate Pyrophosphohydrolase"/>
    <property type="match status" value="1"/>
</dbReference>
<dbReference type="EC" id="3.2.2.31" evidence="3 15"/>
<keyword evidence="6" id="KW-0479">Metal-binding</keyword>
<evidence type="ECO:0000256" key="8">
    <source>
        <dbReference type="ARBA" id="ARBA00022801"/>
    </source>
</evidence>
<comment type="function">
    <text evidence="15">Adenine glycosylase active on G-A mispairs.</text>
</comment>
<evidence type="ECO:0000256" key="4">
    <source>
        <dbReference type="ARBA" id="ARBA00022023"/>
    </source>
</evidence>
<evidence type="ECO:0000256" key="5">
    <source>
        <dbReference type="ARBA" id="ARBA00022485"/>
    </source>
</evidence>
<dbReference type="InterPro" id="IPR044298">
    <property type="entry name" value="MIG/MutY"/>
</dbReference>
<accession>A0A6M0QAF4</accession>
<proteinExistence type="inferred from homology"/>
<dbReference type="SMART" id="SM00525">
    <property type="entry name" value="FES"/>
    <property type="match status" value="1"/>
</dbReference>
<dbReference type="InterPro" id="IPR003265">
    <property type="entry name" value="HhH-GPD_domain"/>
</dbReference>
<dbReference type="GO" id="GO:0034039">
    <property type="term" value="F:8-oxo-7,8-dihydroguanine DNA N-glycosylase activity"/>
    <property type="evidence" value="ECO:0007669"/>
    <property type="project" value="TreeGrafter"/>
</dbReference>
<dbReference type="CDD" id="cd00056">
    <property type="entry name" value="ENDO3c"/>
    <property type="match status" value="1"/>
</dbReference>
<keyword evidence="7 15" id="KW-0227">DNA damage</keyword>
<name>A0A6M0QAF4_9BACI</name>
<dbReference type="GO" id="GO:0006284">
    <property type="term" value="P:base-excision repair"/>
    <property type="evidence" value="ECO:0007669"/>
    <property type="project" value="UniProtKB-UniRule"/>
</dbReference>
<comment type="catalytic activity">
    <reaction evidence="1 15">
        <text>Hydrolyzes free adenine bases from 7,8-dihydro-8-oxoguanine:adenine mismatched double-stranded DNA, leaving an apurinic site.</text>
        <dbReference type="EC" id="3.2.2.31"/>
    </reaction>
</comment>
<dbReference type="NCBIfam" id="TIGR01084">
    <property type="entry name" value="mutY"/>
    <property type="match status" value="1"/>
</dbReference>
<gene>
    <name evidence="17" type="primary">mutY</name>
    <name evidence="17" type="ORF">G4D63_16575</name>
</gene>
<organism evidence="17 18">
    <name type="scientific">Bacillus mesophilus</name>
    <dbReference type="NCBI Taxonomy" id="1808955"/>
    <lineage>
        <taxon>Bacteria</taxon>
        <taxon>Bacillati</taxon>
        <taxon>Bacillota</taxon>
        <taxon>Bacilli</taxon>
        <taxon>Bacillales</taxon>
        <taxon>Bacillaceae</taxon>
        <taxon>Bacillus</taxon>
    </lineage>
</organism>
<keyword evidence="13 15" id="KW-0326">Glycosidase</keyword>
<dbReference type="SUPFAM" id="SSF55811">
    <property type="entry name" value="Nudix"/>
    <property type="match status" value="1"/>
</dbReference>
<dbReference type="InterPro" id="IPR005760">
    <property type="entry name" value="A/G_AdeGlyc_MutY"/>
</dbReference>
<dbReference type="GO" id="GO:0046872">
    <property type="term" value="F:metal ion binding"/>
    <property type="evidence" value="ECO:0007669"/>
    <property type="project" value="UniProtKB-UniRule"/>
</dbReference>
<dbReference type="EMBL" id="JAAIWM010000006">
    <property type="protein sequence ID" value="NEY73351.1"/>
    <property type="molecule type" value="Genomic_DNA"/>
</dbReference>
<dbReference type="SMART" id="SM00478">
    <property type="entry name" value="ENDO3c"/>
    <property type="match status" value="1"/>
</dbReference>
<keyword evidence="11" id="KW-0238">DNA-binding</keyword>
<dbReference type="PANTHER" id="PTHR42944">
    <property type="entry name" value="ADENINE DNA GLYCOSYLASE"/>
    <property type="match status" value="1"/>
</dbReference>
<evidence type="ECO:0000256" key="13">
    <source>
        <dbReference type="ARBA" id="ARBA00023295"/>
    </source>
</evidence>
<dbReference type="GO" id="GO:0035485">
    <property type="term" value="F:adenine/guanine mispair binding"/>
    <property type="evidence" value="ECO:0007669"/>
    <property type="project" value="TreeGrafter"/>
</dbReference>
<protein>
    <recommendedName>
        <fullName evidence="4 15">Adenine DNA glycosylase</fullName>
        <ecNumber evidence="3 15">3.2.2.31</ecNumber>
    </recommendedName>
</protein>
<dbReference type="PANTHER" id="PTHR42944:SF1">
    <property type="entry name" value="ADENINE DNA GLYCOSYLASE"/>
    <property type="match status" value="1"/>
</dbReference>
<dbReference type="Gene3D" id="1.10.340.30">
    <property type="entry name" value="Hypothetical protein, domain 2"/>
    <property type="match status" value="1"/>
</dbReference>
<keyword evidence="9 15" id="KW-0408">Iron</keyword>
<dbReference type="Pfam" id="PF14815">
    <property type="entry name" value="NUDIX_4"/>
    <property type="match status" value="1"/>
</dbReference>
<evidence type="ECO:0000256" key="3">
    <source>
        <dbReference type="ARBA" id="ARBA00012045"/>
    </source>
</evidence>